<reference evidence="3" key="2">
    <citation type="submission" date="2020-09" db="EMBL/GenBank/DDBJ databases">
        <authorList>
            <person name="Sun Q."/>
            <person name="Ohkuma M."/>
        </authorList>
    </citation>
    <scope>NUCLEOTIDE SEQUENCE</scope>
    <source>
        <strain evidence="3">JCM 3090</strain>
    </source>
</reference>
<gene>
    <name evidence="3" type="ORF">GCM10010123_44680</name>
</gene>
<reference evidence="3" key="1">
    <citation type="journal article" date="2014" name="Int. J. Syst. Evol. Microbiol.">
        <title>Complete genome sequence of Corynebacterium casei LMG S-19264T (=DSM 44701T), isolated from a smear-ripened cheese.</title>
        <authorList>
            <consortium name="US DOE Joint Genome Institute (JGI-PGF)"/>
            <person name="Walter F."/>
            <person name="Albersmeier A."/>
            <person name="Kalinowski J."/>
            <person name="Ruckert C."/>
        </authorList>
    </citation>
    <scope>NUCLEOTIDE SEQUENCE</scope>
    <source>
        <strain evidence="3">JCM 3090</strain>
    </source>
</reference>
<feature type="transmembrane region" description="Helical" evidence="1">
    <location>
        <begin position="41"/>
        <end position="62"/>
    </location>
</feature>
<keyword evidence="1" id="KW-0472">Membrane</keyword>
<keyword evidence="1" id="KW-1133">Transmembrane helix</keyword>
<organism evidence="3 4">
    <name type="scientific">Pilimelia anulata</name>
    <dbReference type="NCBI Taxonomy" id="53371"/>
    <lineage>
        <taxon>Bacteria</taxon>
        <taxon>Bacillati</taxon>
        <taxon>Actinomycetota</taxon>
        <taxon>Actinomycetes</taxon>
        <taxon>Micromonosporales</taxon>
        <taxon>Micromonosporaceae</taxon>
        <taxon>Pilimelia</taxon>
    </lineage>
</organism>
<dbReference type="AlphaFoldDB" id="A0A8J3FEQ8"/>
<evidence type="ECO:0000313" key="3">
    <source>
        <dbReference type="EMBL" id="GGK09824.1"/>
    </source>
</evidence>
<evidence type="ECO:0000256" key="1">
    <source>
        <dbReference type="SAM" id="Phobius"/>
    </source>
</evidence>
<dbReference type="EMBL" id="BMQB01000013">
    <property type="protein sequence ID" value="GGK09824.1"/>
    <property type="molecule type" value="Genomic_DNA"/>
</dbReference>
<comment type="caution">
    <text evidence="3">The sequence shown here is derived from an EMBL/GenBank/DDBJ whole genome shotgun (WGS) entry which is preliminary data.</text>
</comment>
<dbReference type="Pfam" id="PF14016">
    <property type="entry name" value="DUF4232"/>
    <property type="match status" value="1"/>
</dbReference>
<proteinExistence type="predicted"/>
<keyword evidence="4" id="KW-1185">Reference proteome</keyword>
<sequence length="342" mass="35855">MSTEAQLRRHLRALTAPTWNDPVARVESGVRRRIRRRRYQVAAAFVAVAGVAVTGPLAWSAWPSRTAPAPGGDVAMPWVAAAAQQAPALARREPRPAARPCAPTDLGKLAWVQESVTDRRPVTVTVLVGNGSDSRCTLEGRPTVRVGDRPLVVSASDPRGPAVQYPATVDPGEPARVTLTLRDGCAAGRTGGAVAIVEGGREIPVSGLRLDGGCVRAASAWHVEPPLLNLPGLVATIHAPDSAARGEEISFLVTVENTSDRRQDFGGCPAYVAGIGGWSESRKVNCQMTSIEAGSRVDYAMKLVVPTKGVQGKVTLTWTLVAPDGRVVVADLVGGGTPITVV</sequence>
<evidence type="ECO:0000259" key="2">
    <source>
        <dbReference type="Pfam" id="PF14016"/>
    </source>
</evidence>
<protein>
    <recommendedName>
        <fullName evidence="2">DUF4232 domain-containing protein</fullName>
    </recommendedName>
</protein>
<dbReference type="Proteomes" id="UP000649739">
    <property type="component" value="Unassembled WGS sequence"/>
</dbReference>
<feature type="domain" description="DUF4232" evidence="2">
    <location>
        <begin position="117"/>
        <end position="188"/>
    </location>
</feature>
<name>A0A8J3FEQ8_9ACTN</name>
<evidence type="ECO:0000313" key="4">
    <source>
        <dbReference type="Proteomes" id="UP000649739"/>
    </source>
</evidence>
<keyword evidence="1" id="KW-0812">Transmembrane</keyword>
<dbReference type="InterPro" id="IPR025326">
    <property type="entry name" value="DUF4232"/>
</dbReference>
<accession>A0A8J3FEQ8</accession>